<sequence>MDKKILNSIFSFDNKLDAKKLKEEVLSKDFIQNEIKRLNLNEYQIQKGMGILQRYHDFVLKNNKEPNYKLCVDAYDFLAEDYSDDENYVKYKKIENFWLTSVTELDPIIQKYFNTKASLKIFSLFKKSLIDYFATLIETKKSLEIKKILEDIVSKNIFQCNIWFLDKKNMFANNIFKYIASLNAIKFNKSVAYLTANDLYNYISANPEEKKSIMWYLNRVEILFITNLTLGVKPQWFLDLLINVFETRQSKNMPTLISSSRDIVSTKTKFLSSYYYSKENNENDLENLFKEIIFNNFKKIIIN</sequence>
<evidence type="ECO:0000313" key="2">
    <source>
        <dbReference type="Proteomes" id="UP000013137"/>
    </source>
</evidence>
<comment type="caution">
    <text evidence="1">The sequence shown here is derived from an EMBL/GenBank/DDBJ whole genome shotgun (WGS) entry which is preliminary data.</text>
</comment>
<dbReference type="InterPro" id="IPR027417">
    <property type="entry name" value="P-loop_NTPase"/>
</dbReference>
<evidence type="ECO:0000313" key="1">
    <source>
        <dbReference type="EMBL" id="ENY53745.1"/>
    </source>
</evidence>
<name>N9SQL0_9BACT</name>
<dbReference type="OrthoDB" id="396469at2"/>
<organism evidence="1 2">
    <name type="scientific">Metamycoplasma alkalescens 14918</name>
    <dbReference type="NCBI Taxonomy" id="1188234"/>
    <lineage>
        <taxon>Bacteria</taxon>
        <taxon>Bacillati</taxon>
        <taxon>Mycoplasmatota</taxon>
        <taxon>Mycoplasmoidales</taxon>
        <taxon>Metamycoplasmataceae</taxon>
        <taxon>Metamycoplasma</taxon>
    </lineage>
</organism>
<gene>
    <name evidence="1" type="primary">dnaI</name>
    <name evidence="1" type="ORF">MALK_5420</name>
</gene>
<keyword evidence="2" id="KW-1185">Reference proteome</keyword>
<dbReference type="Gene3D" id="3.40.50.300">
    <property type="entry name" value="P-loop containing nucleotide triphosphate hydrolases"/>
    <property type="match status" value="1"/>
</dbReference>
<dbReference type="AlphaFoldDB" id="N9SQL0"/>
<dbReference type="RefSeq" id="WP_002881925.1">
    <property type="nucleotide sequence ID" value="NZ_AMWK01000013.1"/>
</dbReference>
<proteinExistence type="predicted"/>
<reference evidence="1 2" key="1">
    <citation type="journal article" date="2013" name="Genome Announc.">
        <title>Draft Genome Sequences of Mycoplasma alkalescens, Mycoplasma arginini, and Mycoplasma bovigenitalium, Three Species with Equivocal Pathogenic Status for Cattle.</title>
        <authorList>
            <person name="Manso-Silvan L."/>
            <person name="Tardy F."/>
            <person name="Baranowski E."/>
            <person name="Barre A."/>
            <person name="Blanchard A."/>
            <person name="Breton M."/>
            <person name="Couture C."/>
            <person name="Citti C."/>
            <person name="Dordet-Frisoni E."/>
            <person name="Dupuy V."/>
            <person name="Gaurivaud P."/>
            <person name="Jacob D."/>
            <person name="Lemaitre C."/>
            <person name="Nikolski M."/>
            <person name="Nouvel L.X."/>
            <person name="Poumarat F."/>
            <person name="Thebault P."/>
            <person name="Theil S."/>
            <person name="Thiaucourt F."/>
            <person name="Sirand-Pugnet P."/>
        </authorList>
    </citation>
    <scope>NUCLEOTIDE SEQUENCE [LARGE SCALE GENOMIC DNA]</scope>
    <source>
        <strain evidence="1 2">14918</strain>
    </source>
</reference>
<dbReference type="EMBL" id="AMWK01000013">
    <property type="protein sequence ID" value="ENY53745.1"/>
    <property type="molecule type" value="Genomic_DNA"/>
</dbReference>
<dbReference type="eggNOG" id="ENOG5030MJX">
    <property type="taxonomic scope" value="Bacteria"/>
</dbReference>
<dbReference type="PATRIC" id="fig|1188234.3.peg.519"/>
<protein>
    <submittedName>
        <fullName evidence="1">Uncharacterized protein</fullName>
    </submittedName>
</protein>
<dbReference type="Proteomes" id="UP000013137">
    <property type="component" value="Unassembled WGS sequence"/>
</dbReference>
<accession>N9SQL0</accession>